<evidence type="ECO:0000313" key="6">
    <source>
        <dbReference type="EMBL" id="KAK9117541.1"/>
    </source>
</evidence>
<evidence type="ECO:0000256" key="4">
    <source>
        <dbReference type="ARBA" id="ARBA00022723"/>
    </source>
</evidence>
<protein>
    <recommendedName>
        <fullName evidence="8">Caffeoyl-CoA O-methyltransferase</fullName>
    </recommendedName>
</protein>
<dbReference type="SUPFAM" id="SSF53335">
    <property type="entry name" value="S-adenosyl-L-methionine-dependent methyltransferases"/>
    <property type="match status" value="1"/>
</dbReference>
<dbReference type="PROSITE" id="PS51682">
    <property type="entry name" value="SAM_OMT_I"/>
    <property type="match status" value="1"/>
</dbReference>
<evidence type="ECO:0000313" key="7">
    <source>
        <dbReference type="Proteomes" id="UP001417504"/>
    </source>
</evidence>
<dbReference type="PANTHER" id="PTHR10509">
    <property type="entry name" value="O-METHYLTRANSFERASE-RELATED"/>
    <property type="match status" value="1"/>
</dbReference>
<dbReference type="GO" id="GO:0008171">
    <property type="term" value="F:O-methyltransferase activity"/>
    <property type="evidence" value="ECO:0007669"/>
    <property type="project" value="InterPro"/>
</dbReference>
<dbReference type="AlphaFoldDB" id="A0AAP0IMQ5"/>
<evidence type="ECO:0008006" key="8">
    <source>
        <dbReference type="Google" id="ProtNLM"/>
    </source>
</evidence>
<accession>A0AAP0IMQ5</accession>
<dbReference type="GO" id="GO:0032259">
    <property type="term" value="P:methylation"/>
    <property type="evidence" value="ECO:0007669"/>
    <property type="project" value="UniProtKB-KW"/>
</dbReference>
<keyword evidence="2" id="KW-0808">Transferase</keyword>
<reference evidence="6 7" key="1">
    <citation type="submission" date="2024-01" db="EMBL/GenBank/DDBJ databases">
        <title>Genome assemblies of Stephania.</title>
        <authorList>
            <person name="Yang L."/>
        </authorList>
    </citation>
    <scope>NUCLEOTIDE SEQUENCE [LARGE SCALE GENOMIC DNA]</scope>
    <source>
        <strain evidence="6">QJT</strain>
        <tissue evidence="6">Leaf</tissue>
    </source>
</reference>
<dbReference type="Proteomes" id="UP001417504">
    <property type="component" value="Unassembled WGS sequence"/>
</dbReference>
<organism evidence="6 7">
    <name type="scientific">Stephania japonica</name>
    <dbReference type="NCBI Taxonomy" id="461633"/>
    <lineage>
        <taxon>Eukaryota</taxon>
        <taxon>Viridiplantae</taxon>
        <taxon>Streptophyta</taxon>
        <taxon>Embryophyta</taxon>
        <taxon>Tracheophyta</taxon>
        <taxon>Spermatophyta</taxon>
        <taxon>Magnoliopsida</taxon>
        <taxon>Ranunculales</taxon>
        <taxon>Menispermaceae</taxon>
        <taxon>Menispermoideae</taxon>
        <taxon>Cissampelideae</taxon>
        <taxon>Stephania</taxon>
    </lineage>
</organism>
<name>A0AAP0IMQ5_9MAGN</name>
<evidence type="ECO:0000256" key="5">
    <source>
        <dbReference type="ARBA" id="ARBA00023453"/>
    </source>
</evidence>
<dbReference type="EMBL" id="JBBNAE010000006">
    <property type="protein sequence ID" value="KAK9117541.1"/>
    <property type="molecule type" value="Genomic_DNA"/>
</dbReference>
<dbReference type="Gene3D" id="3.40.50.150">
    <property type="entry name" value="Vaccinia Virus protein VP39"/>
    <property type="match status" value="1"/>
</dbReference>
<keyword evidence="1" id="KW-0489">Methyltransferase</keyword>
<keyword evidence="7" id="KW-1185">Reference proteome</keyword>
<sequence>MSNLRENLSDKHVLQSDALHQYILETSVYPREHKLLKQLRDATAESDYKALTGMIVPAEEGQLISMLVKITDAKRTLEVGVFTGFSLLTAALALPKDGQVTAIDIDRKAYEVGLPFIRKAGVEHKINFIQSDATSALDEILNKVEEFDLIFVDADKPNYIKYHETSIKLVKIGGVIGYDNTLWYGTVALTVELAKEHEYMREVGKSVKELNSYLASDARVEISQVPIGDGLTLCRRFK</sequence>
<gene>
    <name evidence="6" type="ORF">Sjap_016488</name>
</gene>
<dbReference type="GO" id="GO:0046872">
    <property type="term" value="F:metal ion binding"/>
    <property type="evidence" value="ECO:0007669"/>
    <property type="project" value="UniProtKB-KW"/>
</dbReference>
<dbReference type="InterPro" id="IPR029063">
    <property type="entry name" value="SAM-dependent_MTases_sf"/>
</dbReference>
<comment type="similarity">
    <text evidence="5">Belongs to the class I-like SAM-binding methyltransferase superfamily. Cation-dependent O-methyltransferase family.</text>
</comment>
<evidence type="ECO:0000256" key="2">
    <source>
        <dbReference type="ARBA" id="ARBA00022679"/>
    </source>
</evidence>
<comment type="caution">
    <text evidence="6">The sequence shown here is derived from an EMBL/GenBank/DDBJ whole genome shotgun (WGS) entry which is preliminary data.</text>
</comment>
<proteinExistence type="inferred from homology"/>
<dbReference type="InterPro" id="IPR002935">
    <property type="entry name" value="SAM_O-MeTrfase"/>
</dbReference>
<dbReference type="GO" id="GO:0008757">
    <property type="term" value="F:S-adenosylmethionine-dependent methyltransferase activity"/>
    <property type="evidence" value="ECO:0007669"/>
    <property type="project" value="TreeGrafter"/>
</dbReference>
<keyword evidence="3" id="KW-0949">S-adenosyl-L-methionine</keyword>
<evidence type="ECO:0000256" key="1">
    <source>
        <dbReference type="ARBA" id="ARBA00022603"/>
    </source>
</evidence>
<dbReference type="CDD" id="cd02440">
    <property type="entry name" value="AdoMet_MTases"/>
    <property type="match status" value="1"/>
</dbReference>
<evidence type="ECO:0000256" key="3">
    <source>
        <dbReference type="ARBA" id="ARBA00022691"/>
    </source>
</evidence>
<dbReference type="Pfam" id="PF01596">
    <property type="entry name" value="Methyltransf_3"/>
    <property type="match status" value="1"/>
</dbReference>
<dbReference type="PANTHER" id="PTHR10509:SF34">
    <property type="entry name" value="TAPETUM-SPECIFIC METHYLTRANSFERASE 1"/>
    <property type="match status" value="1"/>
</dbReference>
<dbReference type="InterPro" id="IPR050362">
    <property type="entry name" value="Cation-dep_OMT"/>
</dbReference>
<keyword evidence="4" id="KW-0479">Metal-binding</keyword>